<evidence type="ECO:0000259" key="1">
    <source>
        <dbReference type="Pfam" id="PF24626"/>
    </source>
</evidence>
<evidence type="ECO:0000313" key="2">
    <source>
        <dbReference type="EMBL" id="CAN74272.1"/>
    </source>
</evidence>
<protein>
    <recommendedName>
        <fullName evidence="1">Tf2-1-like SH3-like domain-containing protein</fullName>
    </recommendedName>
</protein>
<dbReference type="EMBL" id="AM450092">
    <property type="protein sequence ID" value="CAN74272.1"/>
    <property type="molecule type" value="Genomic_DNA"/>
</dbReference>
<name>A5B876_VITVI</name>
<organism evidence="2">
    <name type="scientific">Vitis vinifera</name>
    <name type="common">Grape</name>
    <dbReference type="NCBI Taxonomy" id="29760"/>
    <lineage>
        <taxon>Eukaryota</taxon>
        <taxon>Viridiplantae</taxon>
        <taxon>Streptophyta</taxon>
        <taxon>Embryophyta</taxon>
        <taxon>Tracheophyta</taxon>
        <taxon>Spermatophyta</taxon>
        <taxon>Magnoliopsida</taxon>
        <taxon>eudicotyledons</taxon>
        <taxon>Gunneridae</taxon>
        <taxon>Pentapetalae</taxon>
        <taxon>rosids</taxon>
        <taxon>Vitales</taxon>
        <taxon>Vitaceae</taxon>
        <taxon>Viteae</taxon>
        <taxon>Vitis</taxon>
    </lineage>
</organism>
<sequence length="202" mass="23166">MRKERFPAQRRSKLLPRGDRPFQILECINDNAYKLDFPGEYNVSATFNVTDLSSFDVGDDLRANPFQEEGNDEGTTNKWNADPIQVPIALVTRARAKKFKGTLNGLIQNIWVEVNSWRPKEDAPRVPQDDLGVILDPQVSQFLGVDRITNISNPVSFHPTEFLWKSKVLFKVNAFAWLVGYKKKSINDMLQLRRPFKSLSLD</sequence>
<dbReference type="AlphaFoldDB" id="A5B876"/>
<feature type="domain" description="Tf2-1-like SH3-like" evidence="1">
    <location>
        <begin position="2"/>
        <end position="55"/>
    </location>
</feature>
<reference evidence="2" key="1">
    <citation type="journal article" date="2007" name="PLoS ONE">
        <title>The first genome sequence of an elite grapevine cultivar (Pinot noir Vitis vinifera L.): coping with a highly heterozygous genome.</title>
        <authorList>
            <person name="Velasco R."/>
            <person name="Zharkikh A."/>
            <person name="Troggio M."/>
            <person name="Cartwright D.A."/>
            <person name="Cestaro A."/>
            <person name="Pruss D."/>
            <person name="Pindo M."/>
            <person name="FitzGerald L.M."/>
            <person name="Vezzulli S."/>
            <person name="Reid J."/>
            <person name="Malacarne G."/>
            <person name="Iliev D."/>
            <person name="Coppola G."/>
            <person name="Wardell B."/>
            <person name="Micheletti D."/>
            <person name="Macalma T."/>
            <person name="Facci M."/>
            <person name="Mitchell J.T."/>
            <person name="Perazzolli M."/>
            <person name="Eldredge G."/>
            <person name="Gatto P."/>
            <person name="Oyzerski R."/>
            <person name="Moretto M."/>
            <person name="Gutin N."/>
            <person name="Stefanini M."/>
            <person name="Chen Y."/>
            <person name="Segala C."/>
            <person name="Davenport C."/>
            <person name="Dematte L."/>
            <person name="Mraz A."/>
            <person name="Battilana J."/>
            <person name="Stormo K."/>
            <person name="Costa F."/>
            <person name="Tao Q."/>
            <person name="Si-Ammour A."/>
            <person name="Harkins T."/>
            <person name="Lackey A."/>
            <person name="Perbost C."/>
            <person name="Taillon B."/>
            <person name="Stella A."/>
            <person name="Solovyev V."/>
            <person name="Fawcett J.A."/>
            <person name="Sterck L."/>
            <person name="Vandepoele K."/>
            <person name="Grando S.M."/>
            <person name="Toppo S."/>
            <person name="Moser C."/>
            <person name="Lanchbury J."/>
            <person name="Bogden R."/>
            <person name="Skolnick M."/>
            <person name="Sgaramella V."/>
            <person name="Bhatnagar S.K."/>
            <person name="Fontana P."/>
            <person name="Gutin A."/>
            <person name="Van de Peer Y."/>
            <person name="Salamini F."/>
            <person name="Viola R."/>
        </authorList>
    </citation>
    <scope>NUCLEOTIDE SEQUENCE</scope>
</reference>
<dbReference type="InterPro" id="IPR056924">
    <property type="entry name" value="SH3_Tf2-1"/>
</dbReference>
<proteinExistence type="predicted"/>
<dbReference type="Pfam" id="PF24626">
    <property type="entry name" value="SH3_Tf2-1"/>
    <property type="match status" value="1"/>
</dbReference>
<accession>A5B876</accession>
<gene>
    <name evidence="2" type="ORF">VITISV_036796</name>
</gene>